<evidence type="ECO:0000256" key="6">
    <source>
        <dbReference type="SAM" id="Phobius"/>
    </source>
</evidence>
<dbReference type="PANTHER" id="PTHR28293:SF1">
    <property type="entry name" value="NUCLEAR RIM PROTEIN 1"/>
    <property type="match status" value="1"/>
</dbReference>
<keyword evidence="2 6" id="KW-0812">Transmembrane</keyword>
<dbReference type="STRING" id="933084.A0A067QBC3"/>
<name>A0A067QBC3_9AGAM</name>
<proteinExistence type="predicted"/>
<feature type="region of interest" description="Disordered" evidence="5">
    <location>
        <begin position="1"/>
        <end position="90"/>
    </location>
</feature>
<feature type="compositionally biased region" description="Low complexity" evidence="5">
    <location>
        <begin position="15"/>
        <end position="29"/>
    </location>
</feature>
<evidence type="ECO:0000256" key="5">
    <source>
        <dbReference type="SAM" id="MobiDB-lite"/>
    </source>
</evidence>
<sequence length="375" mass="42402">MSLRRFAFNNNVAGTNASPRASTSSTPASPVVPAPPTTPRNRPYHYSPAATPSISSSVPFDWEAAKSRRPPPYSTPIGKRRGPRKSEVGATPRRIVRKKGFFEKVASIPSTIAFEIALFPDNVPRPKPATSAWLIGGSMHFLHLCIRVSQIRKVPDSDTGWEDMYREGEGQSWFDWTVPMTLLLIIASVMNAIYLFSRIKLYHLHNQHDPVSSPHASFVPMHLDFEPLEPPSLFSRIRSAIWSGFISFWRFLLNMSPRAASVGGRMEKVQQLQVWTPGELEMKLFCVYSPVSALLWMATTSANWMMMVVVMVVVGAQMEVLAISYEALLKDRKIISEEVMHEYNNKFVYPRVNPIRKDVAVMTHEAEVFNYDDDE</sequence>
<dbReference type="AlphaFoldDB" id="A0A067QBC3"/>
<dbReference type="Pfam" id="PF10332">
    <property type="entry name" value="DUF2418"/>
    <property type="match status" value="1"/>
</dbReference>
<organism evidence="7 8">
    <name type="scientific">Jaapia argillacea MUCL 33604</name>
    <dbReference type="NCBI Taxonomy" id="933084"/>
    <lineage>
        <taxon>Eukaryota</taxon>
        <taxon>Fungi</taxon>
        <taxon>Dikarya</taxon>
        <taxon>Basidiomycota</taxon>
        <taxon>Agaricomycotina</taxon>
        <taxon>Agaricomycetes</taxon>
        <taxon>Agaricomycetidae</taxon>
        <taxon>Jaapiales</taxon>
        <taxon>Jaapiaceae</taxon>
        <taxon>Jaapia</taxon>
    </lineage>
</organism>
<dbReference type="Proteomes" id="UP000027265">
    <property type="component" value="Unassembled WGS sequence"/>
</dbReference>
<accession>A0A067QBC3</accession>
<evidence type="ECO:0000256" key="3">
    <source>
        <dbReference type="ARBA" id="ARBA00022989"/>
    </source>
</evidence>
<dbReference type="GO" id="GO:0007096">
    <property type="term" value="P:regulation of exit from mitosis"/>
    <property type="evidence" value="ECO:0007669"/>
    <property type="project" value="TreeGrafter"/>
</dbReference>
<dbReference type="EMBL" id="KL197713">
    <property type="protein sequence ID" value="KDQ60817.1"/>
    <property type="molecule type" value="Genomic_DNA"/>
</dbReference>
<keyword evidence="4 6" id="KW-0472">Membrane</keyword>
<comment type="subcellular location">
    <subcellularLocation>
        <location evidence="1">Endomembrane system</location>
        <topology evidence="1">Multi-pass membrane protein</topology>
    </subcellularLocation>
</comment>
<evidence type="ECO:0000256" key="1">
    <source>
        <dbReference type="ARBA" id="ARBA00004127"/>
    </source>
</evidence>
<dbReference type="HOGENOM" id="CLU_062849_0_0_1"/>
<protein>
    <recommendedName>
        <fullName evidence="9">Nuclear rim protein 1</fullName>
    </recommendedName>
</protein>
<dbReference type="PANTHER" id="PTHR28293">
    <property type="entry name" value="NUCLEAR RIM PROTEIN 1"/>
    <property type="match status" value="1"/>
</dbReference>
<dbReference type="GO" id="GO:0012505">
    <property type="term" value="C:endomembrane system"/>
    <property type="evidence" value="ECO:0007669"/>
    <property type="project" value="UniProtKB-SubCell"/>
</dbReference>
<evidence type="ECO:0000313" key="8">
    <source>
        <dbReference type="Proteomes" id="UP000027265"/>
    </source>
</evidence>
<keyword evidence="8" id="KW-1185">Reference proteome</keyword>
<evidence type="ECO:0000313" key="7">
    <source>
        <dbReference type="EMBL" id="KDQ60817.1"/>
    </source>
</evidence>
<reference evidence="8" key="1">
    <citation type="journal article" date="2014" name="Proc. Natl. Acad. Sci. U.S.A.">
        <title>Extensive sampling of basidiomycete genomes demonstrates inadequacy of the white-rot/brown-rot paradigm for wood decay fungi.</title>
        <authorList>
            <person name="Riley R."/>
            <person name="Salamov A.A."/>
            <person name="Brown D.W."/>
            <person name="Nagy L.G."/>
            <person name="Floudas D."/>
            <person name="Held B.W."/>
            <person name="Levasseur A."/>
            <person name="Lombard V."/>
            <person name="Morin E."/>
            <person name="Otillar R."/>
            <person name="Lindquist E.A."/>
            <person name="Sun H."/>
            <person name="LaButti K.M."/>
            <person name="Schmutz J."/>
            <person name="Jabbour D."/>
            <person name="Luo H."/>
            <person name="Baker S.E."/>
            <person name="Pisabarro A.G."/>
            <person name="Walton J.D."/>
            <person name="Blanchette R.A."/>
            <person name="Henrissat B."/>
            <person name="Martin F."/>
            <person name="Cullen D."/>
            <person name="Hibbett D.S."/>
            <person name="Grigoriev I.V."/>
        </authorList>
    </citation>
    <scope>NUCLEOTIDE SEQUENCE [LARGE SCALE GENOMIC DNA]</scope>
    <source>
        <strain evidence="8">MUCL 33604</strain>
    </source>
</reference>
<evidence type="ECO:0000256" key="4">
    <source>
        <dbReference type="ARBA" id="ARBA00023136"/>
    </source>
</evidence>
<evidence type="ECO:0000256" key="2">
    <source>
        <dbReference type="ARBA" id="ARBA00022692"/>
    </source>
</evidence>
<dbReference type="OrthoDB" id="3363151at2759"/>
<feature type="transmembrane region" description="Helical" evidence="6">
    <location>
        <begin position="173"/>
        <end position="196"/>
    </location>
</feature>
<dbReference type="GO" id="GO:0043007">
    <property type="term" value="P:maintenance of rDNA"/>
    <property type="evidence" value="ECO:0007669"/>
    <property type="project" value="TreeGrafter"/>
</dbReference>
<evidence type="ECO:0008006" key="9">
    <source>
        <dbReference type="Google" id="ProtNLM"/>
    </source>
</evidence>
<keyword evidence="3 6" id="KW-1133">Transmembrane helix</keyword>
<dbReference type="InterPro" id="IPR018819">
    <property type="entry name" value="Nur1/Mug154"/>
</dbReference>
<gene>
    <name evidence="7" type="ORF">JAAARDRAFT_204621</name>
</gene>
<dbReference type="InParanoid" id="A0A067QBC3"/>